<accession>A0A5R9J9F4</accession>
<keyword evidence="8" id="KW-1278">Translocase</keyword>
<dbReference type="AlphaFoldDB" id="A0A5R9J9F4"/>
<evidence type="ECO:0000256" key="7">
    <source>
        <dbReference type="ARBA" id="ARBA00022857"/>
    </source>
</evidence>
<keyword evidence="10" id="KW-0520">NAD</keyword>
<evidence type="ECO:0000256" key="4">
    <source>
        <dbReference type="ARBA" id="ARBA00022475"/>
    </source>
</evidence>
<dbReference type="InterPro" id="IPR024605">
    <property type="entry name" value="NADP_transhyd_a_C"/>
</dbReference>
<organism evidence="15 16">
    <name type="scientific">Lichenicoccus roseus</name>
    <dbReference type="NCBI Taxonomy" id="2683649"/>
    <lineage>
        <taxon>Bacteria</taxon>
        <taxon>Pseudomonadati</taxon>
        <taxon>Pseudomonadota</taxon>
        <taxon>Alphaproteobacteria</taxon>
        <taxon>Acetobacterales</taxon>
        <taxon>Acetobacteraceae</taxon>
        <taxon>Lichenicoccus</taxon>
    </lineage>
</organism>
<dbReference type="PANTHER" id="PTHR10160">
    <property type="entry name" value="NAD(P) TRANSHYDROGENASE"/>
    <property type="match status" value="1"/>
</dbReference>
<keyword evidence="4" id="KW-1003">Cell membrane</keyword>
<comment type="catalytic activity">
    <reaction evidence="12">
        <text>NAD(+) + NADPH + H(+)(in) = NADH + NADP(+) + H(+)(out)</text>
        <dbReference type="Rhea" id="RHEA:47992"/>
        <dbReference type="ChEBI" id="CHEBI:15378"/>
        <dbReference type="ChEBI" id="CHEBI:57540"/>
        <dbReference type="ChEBI" id="CHEBI:57783"/>
        <dbReference type="ChEBI" id="CHEBI:57945"/>
        <dbReference type="ChEBI" id="CHEBI:58349"/>
        <dbReference type="EC" id="7.1.1.1"/>
    </reaction>
</comment>
<sequence>MPSTTIIQMFVFLLAGFVGFQTISRIPPLLHTPLMAATNAISGISLVGSLVLSGAHDGMLATVLGTIAVASAMANVVGGFLITDRMLAMFKRTRVAAGEEGAAGAGRS</sequence>
<feature type="transmembrane region" description="Helical" evidence="13">
    <location>
        <begin position="61"/>
        <end position="82"/>
    </location>
</feature>
<feature type="transmembrane region" description="Helical" evidence="13">
    <location>
        <begin position="6"/>
        <end position="24"/>
    </location>
</feature>
<evidence type="ECO:0000256" key="3">
    <source>
        <dbReference type="ARBA" id="ARBA00012943"/>
    </source>
</evidence>
<name>A0A5R9J9F4_9PROT</name>
<evidence type="ECO:0000256" key="11">
    <source>
        <dbReference type="ARBA" id="ARBA00023136"/>
    </source>
</evidence>
<dbReference type="GO" id="GO:0006740">
    <property type="term" value="P:NADPH regeneration"/>
    <property type="evidence" value="ECO:0007669"/>
    <property type="project" value="TreeGrafter"/>
</dbReference>
<evidence type="ECO:0000256" key="12">
    <source>
        <dbReference type="ARBA" id="ARBA00048202"/>
    </source>
</evidence>
<evidence type="ECO:0000256" key="2">
    <source>
        <dbReference type="ARBA" id="ARBA00004429"/>
    </source>
</evidence>
<comment type="subcellular location">
    <subcellularLocation>
        <location evidence="2">Cell inner membrane</location>
        <topology evidence="2">Multi-pass membrane protein</topology>
    </subcellularLocation>
</comment>
<gene>
    <name evidence="15" type="ORF">FE263_19935</name>
</gene>
<keyword evidence="16" id="KW-1185">Reference proteome</keyword>
<comment type="caution">
    <text evidence="15">The sequence shown here is derived from an EMBL/GenBank/DDBJ whole genome shotgun (WGS) entry which is preliminary data.</text>
</comment>
<evidence type="ECO:0000256" key="13">
    <source>
        <dbReference type="SAM" id="Phobius"/>
    </source>
</evidence>
<dbReference type="GO" id="GO:0050661">
    <property type="term" value="F:NADP binding"/>
    <property type="evidence" value="ECO:0007669"/>
    <property type="project" value="TreeGrafter"/>
</dbReference>
<evidence type="ECO:0000256" key="10">
    <source>
        <dbReference type="ARBA" id="ARBA00023027"/>
    </source>
</evidence>
<dbReference type="Pfam" id="PF12769">
    <property type="entry name" value="PNTB_4TM"/>
    <property type="match status" value="1"/>
</dbReference>
<keyword evidence="7" id="KW-0521">NADP</keyword>
<comment type="function">
    <text evidence="1">The transhydrogenation between NADH and NADP is coupled to respiration and ATP hydrolysis and functions as a proton pump across the membrane.</text>
</comment>
<evidence type="ECO:0000256" key="1">
    <source>
        <dbReference type="ARBA" id="ARBA00003943"/>
    </source>
</evidence>
<evidence type="ECO:0000256" key="9">
    <source>
        <dbReference type="ARBA" id="ARBA00022989"/>
    </source>
</evidence>
<feature type="transmembrane region" description="Helical" evidence="13">
    <location>
        <begin position="36"/>
        <end position="55"/>
    </location>
</feature>
<evidence type="ECO:0000313" key="16">
    <source>
        <dbReference type="Proteomes" id="UP000305654"/>
    </source>
</evidence>
<dbReference type="Proteomes" id="UP000305654">
    <property type="component" value="Unassembled WGS sequence"/>
</dbReference>
<evidence type="ECO:0000313" key="15">
    <source>
        <dbReference type="EMBL" id="TLU70858.1"/>
    </source>
</evidence>
<evidence type="ECO:0000256" key="6">
    <source>
        <dbReference type="ARBA" id="ARBA00022692"/>
    </source>
</evidence>
<protein>
    <recommendedName>
        <fullName evidence="3">proton-translocating NAD(P)(+) transhydrogenase</fullName>
        <ecNumber evidence="3">7.1.1.1</ecNumber>
    </recommendedName>
</protein>
<dbReference type="PANTHER" id="PTHR10160:SF19">
    <property type="entry name" value="PROTON-TRANSLOCATING NAD(P)(+) TRANSHYDROGENASE"/>
    <property type="match status" value="1"/>
</dbReference>
<dbReference type="RefSeq" id="WP_138327799.1">
    <property type="nucleotide sequence ID" value="NZ_VCDI01000010.1"/>
</dbReference>
<dbReference type="GO" id="GO:0008750">
    <property type="term" value="F:proton-translocating NAD(P)+ transhydrogenase activity"/>
    <property type="evidence" value="ECO:0007669"/>
    <property type="project" value="UniProtKB-EC"/>
</dbReference>
<evidence type="ECO:0000256" key="5">
    <source>
        <dbReference type="ARBA" id="ARBA00022519"/>
    </source>
</evidence>
<keyword evidence="11 13" id="KW-0472">Membrane</keyword>
<keyword evidence="6 13" id="KW-0812">Transmembrane</keyword>
<reference evidence="15 16" key="1">
    <citation type="submission" date="2019-05" db="EMBL/GenBank/DDBJ databases">
        <authorList>
            <person name="Pankratov T."/>
            <person name="Grouzdev D."/>
        </authorList>
    </citation>
    <scope>NUCLEOTIDE SEQUENCE [LARGE SCALE GENOMIC DNA]</scope>
    <source>
        <strain evidence="15 16">KEBCLARHB70R</strain>
    </source>
</reference>
<dbReference type="EMBL" id="VCDI01000010">
    <property type="protein sequence ID" value="TLU70858.1"/>
    <property type="molecule type" value="Genomic_DNA"/>
</dbReference>
<keyword evidence="9 13" id="KW-1133">Transmembrane helix</keyword>
<dbReference type="EC" id="7.1.1.1" evidence="3"/>
<dbReference type="GO" id="GO:0005886">
    <property type="term" value="C:plasma membrane"/>
    <property type="evidence" value="ECO:0007669"/>
    <property type="project" value="UniProtKB-SubCell"/>
</dbReference>
<evidence type="ECO:0000259" key="14">
    <source>
        <dbReference type="Pfam" id="PF12769"/>
    </source>
</evidence>
<evidence type="ECO:0000256" key="8">
    <source>
        <dbReference type="ARBA" id="ARBA00022967"/>
    </source>
</evidence>
<feature type="domain" description="NAD(P) transhydrogenase alpha subunit C-terminal" evidence="14">
    <location>
        <begin position="8"/>
        <end position="92"/>
    </location>
</feature>
<dbReference type="OrthoDB" id="9810841at2"/>
<keyword evidence="5" id="KW-0997">Cell inner membrane</keyword>
<proteinExistence type="predicted"/>